<proteinExistence type="predicted"/>
<dbReference type="Pfam" id="PF09727">
    <property type="entry name" value="CortBP2"/>
    <property type="match status" value="1"/>
</dbReference>
<dbReference type="InParanoid" id="B7QJ83"/>
<dbReference type="EMBL" id="ABJB010448269">
    <property type="status" value="NOT_ANNOTATED_CDS"/>
    <property type="molecule type" value="Genomic_DNA"/>
</dbReference>
<evidence type="ECO:0000313" key="4">
    <source>
        <dbReference type="EMBL" id="EEC18905.1"/>
    </source>
</evidence>
<reference evidence="4 6" key="1">
    <citation type="submission" date="2008-03" db="EMBL/GenBank/DDBJ databases">
        <title>Annotation of Ixodes scapularis.</title>
        <authorList>
            <consortium name="Ixodes scapularis Genome Project Consortium"/>
            <person name="Caler E."/>
            <person name="Hannick L.I."/>
            <person name="Bidwell S."/>
            <person name="Joardar V."/>
            <person name="Thiagarajan M."/>
            <person name="Amedeo P."/>
            <person name="Galinsky K.J."/>
            <person name="Schobel S."/>
            <person name="Inman J."/>
            <person name="Hostetler J."/>
            <person name="Miller J."/>
            <person name="Hammond M."/>
            <person name="Megy K."/>
            <person name="Lawson D."/>
            <person name="Kodira C."/>
            <person name="Sutton G."/>
            <person name="Meyer J."/>
            <person name="Hill C.A."/>
            <person name="Birren B."/>
            <person name="Nene V."/>
            <person name="Collins F."/>
            <person name="Alarcon-Chaidez F."/>
            <person name="Wikel S."/>
            <person name="Strausberg R."/>
        </authorList>
    </citation>
    <scope>NUCLEOTIDE SEQUENCE [LARGE SCALE GENOMIC DNA]</scope>
    <source>
        <strain evidence="6">Wikel</strain>
        <strain evidence="4">Wikel colony</strain>
    </source>
</reference>
<organism>
    <name type="scientific">Ixodes scapularis</name>
    <name type="common">Black-legged tick</name>
    <name type="synonym">Deer tick</name>
    <dbReference type="NCBI Taxonomy" id="6945"/>
    <lineage>
        <taxon>Eukaryota</taxon>
        <taxon>Metazoa</taxon>
        <taxon>Ecdysozoa</taxon>
        <taxon>Arthropoda</taxon>
        <taxon>Chelicerata</taxon>
        <taxon>Arachnida</taxon>
        <taxon>Acari</taxon>
        <taxon>Parasitiformes</taxon>
        <taxon>Ixodida</taxon>
        <taxon>Ixodoidea</taxon>
        <taxon>Ixodidae</taxon>
        <taxon>Ixodinae</taxon>
        <taxon>Ixodes</taxon>
    </lineage>
</organism>
<feature type="domain" description="Cortactin-binding protein-2 N-terminal" evidence="3">
    <location>
        <begin position="6"/>
        <end position="67"/>
    </location>
</feature>
<dbReference type="OrthoDB" id="6021133at2759"/>
<dbReference type="AlphaFoldDB" id="B7QJ83"/>
<dbReference type="EMBL" id="ABJB010293162">
    <property type="status" value="NOT_ANNOTATED_CDS"/>
    <property type="molecule type" value="Genomic_DNA"/>
</dbReference>
<evidence type="ECO:0000256" key="2">
    <source>
        <dbReference type="SAM" id="MobiDB-lite"/>
    </source>
</evidence>
<sequence length="96" mass="11306">MSHACQYTQKLKARLCRELDEERGKRVRDAAQGDDVTFLLEKEREHLRQEIDYERQQKRRLEKDLQQGGTGPSGDFSSRRDDACNDLDPNKKRNVK</sequence>
<evidence type="ECO:0000259" key="3">
    <source>
        <dbReference type="Pfam" id="PF09727"/>
    </source>
</evidence>
<protein>
    <recommendedName>
        <fullName evidence="3">Cortactin-binding protein-2 N-terminal domain-containing protein</fullName>
    </recommendedName>
</protein>
<dbReference type="EnsemblMetazoa" id="ISCW022936-RA">
    <property type="protein sequence ID" value="ISCW022936-PA"/>
    <property type="gene ID" value="ISCW022936"/>
</dbReference>
<gene>
    <name evidence="4" type="ORF">IscW_ISCW022936</name>
</gene>
<dbReference type="EMBL" id="DS950795">
    <property type="protein sequence ID" value="EEC18905.1"/>
    <property type="molecule type" value="Genomic_DNA"/>
</dbReference>
<dbReference type="PaxDb" id="6945-B7QJ83"/>
<feature type="compositionally biased region" description="Basic and acidic residues" evidence="2">
    <location>
        <begin position="77"/>
        <end position="96"/>
    </location>
</feature>
<evidence type="ECO:0000313" key="6">
    <source>
        <dbReference type="Proteomes" id="UP000001555"/>
    </source>
</evidence>
<feature type="compositionally biased region" description="Basic and acidic residues" evidence="2">
    <location>
        <begin position="52"/>
        <end position="65"/>
    </location>
</feature>
<dbReference type="HOGENOM" id="CLU_2362068_0_0_1"/>
<feature type="region of interest" description="Disordered" evidence="2">
    <location>
        <begin position="52"/>
        <end position="96"/>
    </location>
</feature>
<evidence type="ECO:0000313" key="5">
    <source>
        <dbReference type="EnsemblMetazoa" id="ISCW022936-PA"/>
    </source>
</evidence>
<keyword evidence="1" id="KW-0175">Coiled coil</keyword>
<dbReference type="EMBL" id="ABJB010793169">
    <property type="status" value="NOT_ANNOTATED_CDS"/>
    <property type="molecule type" value="Genomic_DNA"/>
</dbReference>
<dbReference type="EMBL" id="ABJB010379551">
    <property type="status" value="NOT_ANNOTATED_CDS"/>
    <property type="molecule type" value="Genomic_DNA"/>
</dbReference>
<accession>B7QJ83</accession>
<dbReference type="STRING" id="6945.B7QJ83"/>
<dbReference type="VEuPathDB" id="VectorBase:ISCW022936"/>
<dbReference type="InterPro" id="IPR019131">
    <property type="entry name" value="Cortactin-binding_p2_N"/>
</dbReference>
<reference evidence="5" key="2">
    <citation type="submission" date="2020-05" db="UniProtKB">
        <authorList>
            <consortium name="EnsemblMetazoa"/>
        </authorList>
    </citation>
    <scope>IDENTIFICATION</scope>
    <source>
        <strain evidence="5">wikel</strain>
    </source>
</reference>
<name>B7QJ83_IXOSC</name>
<dbReference type="Proteomes" id="UP000001555">
    <property type="component" value="Unassembled WGS sequence"/>
</dbReference>
<keyword evidence="6" id="KW-1185">Reference proteome</keyword>
<dbReference type="EMBL" id="ABJB011038949">
    <property type="status" value="NOT_ANNOTATED_CDS"/>
    <property type="molecule type" value="Genomic_DNA"/>
</dbReference>
<evidence type="ECO:0000256" key="1">
    <source>
        <dbReference type="ARBA" id="ARBA00023054"/>
    </source>
</evidence>
<dbReference type="VEuPathDB" id="VectorBase:ISCI022936"/>
<dbReference type="VEuPathDB" id="VectorBase:ISCP_000555"/>